<evidence type="ECO:0000256" key="11">
    <source>
        <dbReference type="SAM" id="MobiDB-lite"/>
    </source>
</evidence>
<dbReference type="InterPro" id="IPR016135">
    <property type="entry name" value="UBQ-conjugating_enzyme/RWD"/>
</dbReference>
<feature type="region of interest" description="Disordered" evidence="11">
    <location>
        <begin position="150"/>
        <end position="204"/>
    </location>
</feature>
<gene>
    <name evidence="15" type="ORF">AMECASPLE_017731</name>
</gene>
<dbReference type="SMART" id="SM00647">
    <property type="entry name" value="IBR"/>
    <property type="match status" value="1"/>
</dbReference>
<proteinExistence type="predicted"/>
<evidence type="ECO:0000256" key="1">
    <source>
        <dbReference type="ARBA" id="ARBA00001798"/>
    </source>
</evidence>
<keyword evidence="8" id="KW-0833">Ubl conjugation pathway</keyword>
<dbReference type="EMBL" id="JAHRIP010038962">
    <property type="protein sequence ID" value="MEQ2295752.1"/>
    <property type="molecule type" value="Genomic_DNA"/>
</dbReference>
<dbReference type="InterPro" id="IPR006575">
    <property type="entry name" value="RWD_dom"/>
</dbReference>
<keyword evidence="16" id="KW-1185">Reference proteome</keyword>
<keyword evidence="4" id="KW-0808">Transferase</keyword>
<dbReference type="PROSITE" id="PS00518">
    <property type="entry name" value="ZF_RING_1"/>
    <property type="match status" value="1"/>
</dbReference>
<keyword evidence="5" id="KW-0479">Metal-binding</keyword>
<evidence type="ECO:0000256" key="9">
    <source>
        <dbReference type="ARBA" id="ARBA00022833"/>
    </source>
</evidence>
<comment type="caution">
    <text evidence="15">The sequence shown here is derived from an EMBL/GenBank/DDBJ whole genome shotgun (WGS) entry which is preliminary data.</text>
</comment>
<dbReference type="CDD" id="cd23820">
    <property type="entry name" value="RWD_RNF14"/>
    <property type="match status" value="1"/>
</dbReference>
<dbReference type="InterPro" id="IPR017907">
    <property type="entry name" value="Znf_RING_CS"/>
</dbReference>
<feature type="domain" description="RING-type" evidence="12">
    <location>
        <begin position="268"/>
        <end position="314"/>
    </location>
</feature>
<dbReference type="Gene3D" id="3.30.40.10">
    <property type="entry name" value="Zinc/RING finger domain, C3HC4 (zinc finger)"/>
    <property type="match status" value="1"/>
</dbReference>
<keyword evidence="7 10" id="KW-0863">Zinc-finger</keyword>
<dbReference type="InterPro" id="IPR013083">
    <property type="entry name" value="Znf_RING/FYVE/PHD"/>
</dbReference>
<sequence>MNTDFEEQEDELLALHSIFGSEEFLRHESKSAGQFRVSVELPAGFNVLLKHGEEIRQYDVSSLPPLLLTFELPEDYPSSSPPFFTLTCSWLTDPQLTSLSNQLTDLYQATGNTVVLFSWIQFLREDALKHLNIHTLLELPSDHSKILQTNPAQQEDECYKAEEKESTPQSEPPDDQNHHVSSNLSPPPGDAAQGSDFTASNTSETTDDFLSSAVDKFELSESVTDIPPNKDHSYSGLSLTPSQMLLSQILIHDAEQKRKVFAATLFDCGVCFTSWLGSECVQLYECGHIFCRACLSEFCKAQIREGTVQGVICPQPDCTATPTPAQVRSLVGEELFHRYDRLLLQSILDCMPDITYCPRNSCGSAVILEKSSPAAMCSVCSFAFCVNCKKTYHGTSKCYEEPDEKKSDDPLIRLPQTGEAMAALLRDYATGSRQRRRLLERRYGRKLLLYTQEKHASDKWVTVNTKPCPHCFCPIQKDGGCNHMFCTRCNQRFNWE</sequence>
<dbReference type="PROSITE" id="PS50089">
    <property type="entry name" value="ZF_RING_2"/>
    <property type="match status" value="1"/>
</dbReference>
<name>A0ABV0YPG2_9TELE</name>
<dbReference type="InterPro" id="IPR044066">
    <property type="entry name" value="TRIAD_supradom"/>
</dbReference>
<keyword evidence="9" id="KW-0862">Zinc</keyword>
<evidence type="ECO:0000256" key="8">
    <source>
        <dbReference type="ARBA" id="ARBA00022786"/>
    </source>
</evidence>
<dbReference type="CDD" id="cd20341">
    <property type="entry name" value="BRcat_RBR_RNF14"/>
    <property type="match status" value="1"/>
</dbReference>
<keyword evidence="6" id="KW-0677">Repeat</keyword>
<dbReference type="CDD" id="cd16628">
    <property type="entry name" value="RING-HC_RBR_RNF14"/>
    <property type="match status" value="1"/>
</dbReference>
<organism evidence="15 16">
    <name type="scientific">Ameca splendens</name>
    <dbReference type="NCBI Taxonomy" id="208324"/>
    <lineage>
        <taxon>Eukaryota</taxon>
        <taxon>Metazoa</taxon>
        <taxon>Chordata</taxon>
        <taxon>Craniata</taxon>
        <taxon>Vertebrata</taxon>
        <taxon>Euteleostomi</taxon>
        <taxon>Actinopterygii</taxon>
        <taxon>Neopterygii</taxon>
        <taxon>Teleostei</taxon>
        <taxon>Neoteleostei</taxon>
        <taxon>Acanthomorphata</taxon>
        <taxon>Ovalentaria</taxon>
        <taxon>Atherinomorphae</taxon>
        <taxon>Cyprinodontiformes</taxon>
        <taxon>Goodeidae</taxon>
        <taxon>Ameca</taxon>
    </lineage>
</organism>
<dbReference type="InterPro" id="IPR001841">
    <property type="entry name" value="Znf_RING"/>
</dbReference>
<accession>A0ABV0YPG2</accession>
<dbReference type="Gene3D" id="2.20.25.20">
    <property type="match status" value="1"/>
</dbReference>
<feature type="compositionally biased region" description="Basic and acidic residues" evidence="11">
    <location>
        <begin position="157"/>
        <end position="166"/>
    </location>
</feature>
<dbReference type="PROSITE" id="PS51873">
    <property type="entry name" value="TRIAD"/>
    <property type="match status" value="1"/>
</dbReference>
<dbReference type="SMART" id="SM00591">
    <property type="entry name" value="RWD"/>
    <property type="match status" value="1"/>
</dbReference>
<evidence type="ECO:0000259" key="12">
    <source>
        <dbReference type="PROSITE" id="PS50089"/>
    </source>
</evidence>
<evidence type="ECO:0000256" key="6">
    <source>
        <dbReference type="ARBA" id="ARBA00022737"/>
    </source>
</evidence>
<dbReference type="SUPFAM" id="SSF57850">
    <property type="entry name" value="RING/U-box"/>
    <property type="match status" value="3"/>
</dbReference>
<dbReference type="SUPFAM" id="SSF54495">
    <property type="entry name" value="UBC-like"/>
    <property type="match status" value="1"/>
</dbReference>
<evidence type="ECO:0000259" key="14">
    <source>
        <dbReference type="PROSITE" id="PS51873"/>
    </source>
</evidence>
<dbReference type="Gene3D" id="3.10.110.10">
    <property type="entry name" value="Ubiquitin Conjugating Enzyme"/>
    <property type="match status" value="1"/>
</dbReference>
<evidence type="ECO:0000313" key="16">
    <source>
        <dbReference type="Proteomes" id="UP001469553"/>
    </source>
</evidence>
<evidence type="ECO:0000256" key="4">
    <source>
        <dbReference type="ARBA" id="ARBA00022679"/>
    </source>
</evidence>
<evidence type="ECO:0000256" key="3">
    <source>
        <dbReference type="ARBA" id="ARBA00012251"/>
    </source>
</evidence>
<reference evidence="15 16" key="1">
    <citation type="submission" date="2021-06" db="EMBL/GenBank/DDBJ databases">
        <authorList>
            <person name="Palmer J.M."/>
        </authorList>
    </citation>
    <scope>NUCLEOTIDE SEQUENCE [LARGE SCALE GENOMIC DNA]</scope>
    <source>
        <strain evidence="15 16">AS_MEX2019</strain>
        <tissue evidence="15">Muscle</tissue>
    </source>
</reference>
<dbReference type="InterPro" id="IPR054694">
    <property type="entry name" value="Parkin-like_IBR"/>
</dbReference>
<evidence type="ECO:0000256" key="5">
    <source>
        <dbReference type="ARBA" id="ARBA00022723"/>
    </source>
</evidence>
<evidence type="ECO:0000256" key="7">
    <source>
        <dbReference type="ARBA" id="ARBA00022771"/>
    </source>
</evidence>
<dbReference type="InterPro" id="IPR031127">
    <property type="entry name" value="E3_UB_ligase_RBR"/>
</dbReference>
<feature type="domain" description="RING-type" evidence="14">
    <location>
        <begin position="264"/>
        <end position="496"/>
    </location>
</feature>
<dbReference type="PROSITE" id="PS50908">
    <property type="entry name" value="RWD"/>
    <property type="match status" value="1"/>
</dbReference>
<dbReference type="Pfam" id="PF01485">
    <property type="entry name" value="IBR"/>
    <property type="match status" value="1"/>
</dbReference>
<evidence type="ECO:0000256" key="2">
    <source>
        <dbReference type="ARBA" id="ARBA00004906"/>
    </source>
</evidence>
<evidence type="ECO:0000259" key="13">
    <source>
        <dbReference type="PROSITE" id="PS50908"/>
    </source>
</evidence>
<dbReference type="EC" id="2.3.2.31" evidence="3"/>
<evidence type="ECO:0000313" key="15">
    <source>
        <dbReference type="EMBL" id="MEQ2295752.1"/>
    </source>
</evidence>
<dbReference type="PANTHER" id="PTHR11685">
    <property type="entry name" value="RBR FAMILY RING FINGER AND IBR DOMAIN-CONTAINING"/>
    <property type="match status" value="1"/>
</dbReference>
<feature type="domain" description="RWD" evidence="13">
    <location>
        <begin position="10"/>
        <end position="130"/>
    </location>
</feature>
<comment type="pathway">
    <text evidence="2">Protein modification; protein ubiquitination.</text>
</comment>
<evidence type="ECO:0000256" key="10">
    <source>
        <dbReference type="PROSITE-ProRule" id="PRU00175"/>
    </source>
</evidence>
<dbReference type="Gene3D" id="1.20.120.1750">
    <property type="match status" value="1"/>
</dbReference>
<protein>
    <recommendedName>
        <fullName evidence="3">RBR-type E3 ubiquitin transferase</fullName>
        <ecNumber evidence="3">2.3.2.31</ecNumber>
    </recommendedName>
</protein>
<dbReference type="Pfam" id="PF22605">
    <property type="entry name" value="IBR_2"/>
    <property type="match status" value="1"/>
</dbReference>
<feature type="compositionally biased region" description="Polar residues" evidence="11">
    <location>
        <begin position="195"/>
        <end position="204"/>
    </location>
</feature>
<comment type="catalytic activity">
    <reaction evidence="1">
        <text>[E2 ubiquitin-conjugating enzyme]-S-ubiquitinyl-L-cysteine + [acceptor protein]-L-lysine = [E2 ubiquitin-conjugating enzyme]-L-cysteine + [acceptor protein]-N(6)-ubiquitinyl-L-lysine.</text>
        <dbReference type="EC" id="2.3.2.31"/>
    </reaction>
</comment>
<dbReference type="Pfam" id="PF05773">
    <property type="entry name" value="RWD"/>
    <property type="match status" value="1"/>
</dbReference>
<dbReference type="InterPro" id="IPR031128">
    <property type="entry name" value="RNF14_RING-HC_Zfn"/>
</dbReference>
<dbReference type="Proteomes" id="UP001469553">
    <property type="component" value="Unassembled WGS sequence"/>
</dbReference>
<dbReference type="InterPro" id="IPR002867">
    <property type="entry name" value="IBR_dom"/>
</dbReference>